<evidence type="ECO:0000313" key="2">
    <source>
        <dbReference type="EMBL" id="CAA9523772.1"/>
    </source>
</evidence>
<dbReference type="SUPFAM" id="SSF50985">
    <property type="entry name" value="RCC1/BLIP-II"/>
    <property type="match status" value="1"/>
</dbReference>
<dbReference type="InterPro" id="IPR000408">
    <property type="entry name" value="Reg_chr_condens"/>
</dbReference>
<dbReference type="GO" id="GO:0005975">
    <property type="term" value="P:carbohydrate metabolic process"/>
    <property type="evidence" value="ECO:0007669"/>
    <property type="project" value="UniProtKB-ARBA"/>
</dbReference>
<dbReference type="PROSITE" id="PS00626">
    <property type="entry name" value="RCC1_2"/>
    <property type="match status" value="1"/>
</dbReference>
<dbReference type="AlphaFoldDB" id="A0A6J4TH85"/>
<gene>
    <name evidence="2" type="ORF">AVDCRST_MAG05-3789</name>
</gene>
<dbReference type="Gene3D" id="2.130.10.30">
    <property type="entry name" value="Regulator of chromosome condensation 1/beta-lactamase-inhibitor protein II"/>
    <property type="match status" value="1"/>
</dbReference>
<sequence>MRFRNDGSVVAWGSNDSGQATVPAGLGRVKAVAAGGNHSMALTEDGSVVAWGLNLQGQTTVPAGARSGVGAIAAGANHSLALDITPPAPVDLFDAEAGEERVSLSWREPGDSDFAATRILRSTTSNATSPTPNADQTRVYEGTAET</sequence>
<feature type="compositionally biased region" description="Low complexity" evidence="1">
    <location>
        <begin position="122"/>
        <end position="134"/>
    </location>
</feature>
<protein>
    <recommendedName>
        <fullName evidence="3">BNR repeat domain protein</fullName>
    </recommendedName>
</protein>
<dbReference type="PROSITE" id="PS50012">
    <property type="entry name" value="RCC1_3"/>
    <property type="match status" value="2"/>
</dbReference>
<dbReference type="InterPro" id="IPR009091">
    <property type="entry name" value="RCC1/BLIP-II"/>
</dbReference>
<dbReference type="PANTHER" id="PTHR45982">
    <property type="entry name" value="REGULATOR OF CHROMOSOME CONDENSATION"/>
    <property type="match status" value="1"/>
</dbReference>
<dbReference type="GO" id="GO:0005737">
    <property type="term" value="C:cytoplasm"/>
    <property type="evidence" value="ECO:0007669"/>
    <property type="project" value="TreeGrafter"/>
</dbReference>
<dbReference type="Gene3D" id="2.60.40.10">
    <property type="entry name" value="Immunoglobulins"/>
    <property type="match status" value="1"/>
</dbReference>
<organism evidence="2">
    <name type="scientific">uncultured Rubrobacteraceae bacterium</name>
    <dbReference type="NCBI Taxonomy" id="349277"/>
    <lineage>
        <taxon>Bacteria</taxon>
        <taxon>Bacillati</taxon>
        <taxon>Actinomycetota</taxon>
        <taxon>Rubrobacteria</taxon>
        <taxon>Rubrobacterales</taxon>
        <taxon>Rubrobacteraceae</taxon>
        <taxon>environmental samples</taxon>
    </lineage>
</organism>
<evidence type="ECO:0008006" key="3">
    <source>
        <dbReference type="Google" id="ProtNLM"/>
    </source>
</evidence>
<feature type="region of interest" description="Disordered" evidence="1">
    <location>
        <begin position="121"/>
        <end position="146"/>
    </location>
</feature>
<evidence type="ECO:0000256" key="1">
    <source>
        <dbReference type="SAM" id="MobiDB-lite"/>
    </source>
</evidence>
<reference evidence="2" key="1">
    <citation type="submission" date="2020-02" db="EMBL/GenBank/DDBJ databases">
        <authorList>
            <person name="Meier V. D."/>
        </authorList>
    </citation>
    <scope>NUCLEOTIDE SEQUENCE</scope>
    <source>
        <strain evidence="2">AVDCRST_MAG05</strain>
    </source>
</reference>
<dbReference type="InterPro" id="IPR013783">
    <property type="entry name" value="Ig-like_fold"/>
</dbReference>
<dbReference type="GO" id="GO:0005085">
    <property type="term" value="F:guanyl-nucleotide exchange factor activity"/>
    <property type="evidence" value="ECO:0007669"/>
    <property type="project" value="TreeGrafter"/>
</dbReference>
<proteinExistence type="predicted"/>
<dbReference type="Pfam" id="PF13540">
    <property type="entry name" value="RCC1_2"/>
    <property type="match status" value="1"/>
</dbReference>
<accession>A0A6J4TH85</accession>
<feature type="non-terminal residue" evidence="2">
    <location>
        <position position="146"/>
    </location>
</feature>
<dbReference type="InterPro" id="IPR051553">
    <property type="entry name" value="Ran_GTPase-activating"/>
</dbReference>
<name>A0A6J4TH85_9ACTN</name>
<dbReference type="EMBL" id="CADCVM010000419">
    <property type="protein sequence ID" value="CAA9523772.1"/>
    <property type="molecule type" value="Genomic_DNA"/>
</dbReference>
<dbReference type="PANTHER" id="PTHR45982:SF1">
    <property type="entry name" value="REGULATOR OF CHROMOSOME CONDENSATION"/>
    <property type="match status" value="1"/>
</dbReference>